<name>A0A1S2M737_9BACI</name>
<dbReference type="PROSITE" id="PS00671">
    <property type="entry name" value="D_2_HYDROXYACID_DH_3"/>
    <property type="match status" value="1"/>
</dbReference>
<evidence type="ECO:0000313" key="7">
    <source>
        <dbReference type="EMBL" id="QOY38262.1"/>
    </source>
</evidence>
<gene>
    <name evidence="7" type="ORF">AWH56_012400</name>
    <name evidence="6" type="ORF">AWH56_07825</name>
</gene>
<comment type="similarity">
    <text evidence="1 3">Belongs to the D-isomer specific 2-hydroxyacid dehydrogenase family.</text>
</comment>
<feature type="domain" description="D-isomer specific 2-hydroxyacid dehydrogenase catalytic" evidence="4">
    <location>
        <begin position="7"/>
        <end position="321"/>
    </location>
</feature>
<evidence type="ECO:0000259" key="4">
    <source>
        <dbReference type="Pfam" id="PF00389"/>
    </source>
</evidence>
<dbReference type="GO" id="GO:0005829">
    <property type="term" value="C:cytosol"/>
    <property type="evidence" value="ECO:0007669"/>
    <property type="project" value="TreeGrafter"/>
</dbReference>
<dbReference type="EMBL" id="LQXD01000069">
    <property type="protein sequence ID" value="OIJ20559.1"/>
    <property type="molecule type" value="Genomic_DNA"/>
</dbReference>
<organism evidence="6 8">
    <name type="scientific">Anaerobacillus isosaccharinicus</name>
    <dbReference type="NCBI Taxonomy" id="1532552"/>
    <lineage>
        <taxon>Bacteria</taxon>
        <taxon>Bacillati</taxon>
        <taxon>Bacillota</taxon>
        <taxon>Bacilli</taxon>
        <taxon>Bacillales</taxon>
        <taxon>Bacillaceae</taxon>
        <taxon>Anaerobacillus</taxon>
    </lineage>
</organism>
<reference evidence="7" key="4">
    <citation type="submission" date="2020-10" db="EMBL/GenBank/DDBJ databases">
        <authorList>
            <person name="Bassil N.M."/>
            <person name="Lloyd J.R."/>
        </authorList>
    </citation>
    <scope>NUCLEOTIDE SEQUENCE</scope>
    <source>
        <strain evidence="7">NB2006</strain>
    </source>
</reference>
<dbReference type="OrthoDB" id="9805416at2"/>
<reference evidence="7 8" key="3">
    <citation type="journal article" date="2019" name="Int. J. Syst. Evol. Microbiol.">
        <title>Anaerobacillus isosaccharinicus sp. nov., an alkaliphilic bacterium which degrades isosaccharinic acid.</title>
        <authorList>
            <person name="Bassil N.M."/>
            <person name="Lloyd J.R."/>
        </authorList>
    </citation>
    <scope>NUCLEOTIDE SEQUENCE [LARGE SCALE GENOMIC DNA]</scope>
    <source>
        <strain evidence="7 8">NB2006</strain>
    </source>
</reference>
<dbReference type="InterPro" id="IPR029753">
    <property type="entry name" value="D-isomer_DH_CS"/>
</dbReference>
<dbReference type="Proteomes" id="UP000180175">
    <property type="component" value="Chromosome"/>
</dbReference>
<dbReference type="PANTHER" id="PTHR10996">
    <property type="entry name" value="2-HYDROXYACID DEHYDROGENASE-RELATED"/>
    <property type="match status" value="1"/>
</dbReference>
<dbReference type="InterPro" id="IPR050223">
    <property type="entry name" value="D-isomer_2-hydroxyacid_DH"/>
</dbReference>
<dbReference type="PROSITE" id="PS00065">
    <property type="entry name" value="D_2_HYDROXYACID_DH_1"/>
    <property type="match status" value="1"/>
</dbReference>
<evidence type="ECO:0000313" key="6">
    <source>
        <dbReference type="EMBL" id="OIJ20559.1"/>
    </source>
</evidence>
<evidence type="ECO:0000313" key="8">
    <source>
        <dbReference type="Proteomes" id="UP000180175"/>
    </source>
</evidence>
<dbReference type="InterPro" id="IPR006140">
    <property type="entry name" value="D-isomer_DH_NAD-bd"/>
</dbReference>
<dbReference type="Gene3D" id="3.40.50.720">
    <property type="entry name" value="NAD(P)-binding Rossmann-like Domain"/>
    <property type="match status" value="2"/>
</dbReference>
<protein>
    <submittedName>
        <fullName evidence="6">D-glycerate dehydrogenase</fullName>
    </submittedName>
</protein>
<dbReference type="SUPFAM" id="SSF51735">
    <property type="entry name" value="NAD(P)-binding Rossmann-fold domains"/>
    <property type="match status" value="1"/>
</dbReference>
<dbReference type="Pfam" id="PF00389">
    <property type="entry name" value="2-Hacid_dh"/>
    <property type="match status" value="1"/>
</dbReference>
<dbReference type="FunFam" id="3.40.50.720:FF:000462">
    <property type="entry name" value="Glyoxylate reductase (NADP+)"/>
    <property type="match status" value="1"/>
</dbReference>
<dbReference type="CDD" id="cd05301">
    <property type="entry name" value="GDH"/>
    <property type="match status" value="1"/>
</dbReference>
<evidence type="ECO:0000256" key="3">
    <source>
        <dbReference type="RuleBase" id="RU003719"/>
    </source>
</evidence>
<dbReference type="GO" id="GO:0016618">
    <property type="term" value="F:hydroxypyruvate reductase [NAD(P)H] activity"/>
    <property type="evidence" value="ECO:0007669"/>
    <property type="project" value="TreeGrafter"/>
</dbReference>
<dbReference type="RefSeq" id="WP_071316612.1">
    <property type="nucleotide sequence ID" value="NZ_CP063356.2"/>
</dbReference>
<dbReference type="KEGG" id="aia:AWH56_012400"/>
<reference evidence="7 8" key="2">
    <citation type="journal article" date="2017" name="Genome Announc.">
        <title>Draft Genome Sequences of Four Alkaliphilic Bacteria Belonging to the Anaerobacillus Genus.</title>
        <authorList>
            <person name="Bassil N.M."/>
            <person name="Lloyd J.R."/>
        </authorList>
    </citation>
    <scope>NUCLEOTIDE SEQUENCE [LARGE SCALE GENOMIC DNA]</scope>
    <source>
        <strain evidence="7 8">NB2006</strain>
    </source>
</reference>
<dbReference type="GO" id="GO:0030267">
    <property type="term" value="F:glyoxylate reductase (NADPH) activity"/>
    <property type="evidence" value="ECO:0007669"/>
    <property type="project" value="TreeGrafter"/>
</dbReference>
<feature type="domain" description="D-isomer specific 2-hydroxyacid dehydrogenase NAD-binding" evidence="5">
    <location>
        <begin position="112"/>
        <end position="289"/>
    </location>
</feature>
<dbReference type="InterPro" id="IPR036291">
    <property type="entry name" value="NAD(P)-bd_dom_sf"/>
</dbReference>
<proteinExistence type="inferred from homology"/>
<dbReference type="InterPro" id="IPR029752">
    <property type="entry name" value="D-isomer_DH_CS1"/>
</dbReference>
<evidence type="ECO:0000256" key="2">
    <source>
        <dbReference type="ARBA" id="ARBA00023002"/>
    </source>
</evidence>
<sequence length="329" mass="36113">MPKPNVYVTRMLPKPAIDLLKEHFHVEINPKNRVLTRDELLKNVQGRDAVVSLLTDIIDEEVLTAAGQKCKIFANYAVGYNNIDVAAATESGILVSNTPGVLTDTTADLAWALLFATARQVVAADKFMRLGQYLGWDPLLFLGQDITGKTLGILGSGRIGTATAKKSIGFDMKVLYHDIKPNPDFEMAVPGSQFVNKETLLKQSDFVSIHVPLLEATKHLISDREFKLMKKTAILINTARGPIVDEKALVRALKDGEIWGAGLDVTEYEPDFESELAEFDNVVILPHIASASIETRTMMGLMAARNVIAALNDELPPNCLNPGVLNHQR</sequence>
<dbReference type="AlphaFoldDB" id="A0A1S2M737"/>
<dbReference type="EMBL" id="CP063356">
    <property type="protein sequence ID" value="QOY38262.1"/>
    <property type="molecule type" value="Genomic_DNA"/>
</dbReference>
<reference evidence="6 8" key="1">
    <citation type="submission" date="2016-10" db="EMBL/GenBank/DDBJ databases">
        <title>Draft genome sequences of four alkaliphilic bacteria belonging to the Anaerobacillus genus.</title>
        <authorList>
            <person name="Bassil N.M."/>
            <person name="Lloyd J.R."/>
        </authorList>
    </citation>
    <scope>NUCLEOTIDE SEQUENCE [LARGE SCALE GENOMIC DNA]</scope>
    <source>
        <strain evidence="6 8">NB2006</strain>
    </source>
</reference>
<evidence type="ECO:0000259" key="5">
    <source>
        <dbReference type="Pfam" id="PF02826"/>
    </source>
</evidence>
<dbReference type="PROSITE" id="PS00670">
    <property type="entry name" value="D_2_HYDROXYACID_DH_2"/>
    <property type="match status" value="1"/>
</dbReference>
<dbReference type="InterPro" id="IPR006139">
    <property type="entry name" value="D-isomer_2_OHA_DH_cat_dom"/>
</dbReference>
<dbReference type="SUPFAM" id="SSF52283">
    <property type="entry name" value="Formate/glycerate dehydrogenase catalytic domain-like"/>
    <property type="match status" value="1"/>
</dbReference>
<keyword evidence="2 3" id="KW-0560">Oxidoreductase</keyword>
<accession>A0A1S2M737</accession>
<keyword evidence="8" id="KW-1185">Reference proteome</keyword>
<dbReference type="Pfam" id="PF02826">
    <property type="entry name" value="2-Hacid_dh_C"/>
    <property type="match status" value="1"/>
</dbReference>
<dbReference type="PANTHER" id="PTHR10996:SF257">
    <property type="entry name" value="GLYOXYLATE REDUCTASE 1"/>
    <property type="match status" value="1"/>
</dbReference>
<evidence type="ECO:0000256" key="1">
    <source>
        <dbReference type="ARBA" id="ARBA00005854"/>
    </source>
</evidence>
<dbReference type="GO" id="GO:0051287">
    <property type="term" value="F:NAD binding"/>
    <property type="evidence" value="ECO:0007669"/>
    <property type="project" value="InterPro"/>
</dbReference>